<sequence length="43" mass="5131">MAITKRTYKSGMRSLLLKEQALKNKKLFLDNEYTKKLIEEKEV</sequence>
<comment type="caution">
    <text evidence="1">The sequence shown here is derived from an EMBL/GenBank/DDBJ whole genome shotgun (WGS) entry which is preliminary data.</text>
</comment>
<gene>
    <name evidence="1" type="ORF">LCGC14_1841450</name>
</gene>
<dbReference type="AlphaFoldDB" id="A0A0F9GD70"/>
<accession>A0A0F9GD70</accession>
<name>A0A0F9GD70_9ZZZZ</name>
<reference evidence="1" key="1">
    <citation type="journal article" date="2015" name="Nature">
        <title>Complex archaea that bridge the gap between prokaryotes and eukaryotes.</title>
        <authorList>
            <person name="Spang A."/>
            <person name="Saw J.H."/>
            <person name="Jorgensen S.L."/>
            <person name="Zaremba-Niedzwiedzka K."/>
            <person name="Martijn J."/>
            <person name="Lind A.E."/>
            <person name="van Eijk R."/>
            <person name="Schleper C."/>
            <person name="Guy L."/>
            <person name="Ettema T.J."/>
        </authorList>
    </citation>
    <scope>NUCLEOTIDE SEQUENCE</scope>
</reference>
<dbReference type="EMBL" id="LAZR01018350">
    <property type="protein sequence ID" value="KKL96744.1"/>
    <property type="molecule type" value="Genomic_DNA"/>
</dbReference>
<protein>
    <submittedName>
        <fullName evidence="1">Uncharacterized protein</fullName>
    </submittedName>
</protein>
<proteinExistence type="predicted"/>
<evidence type="ECO:0000313" key="1">
    <source>
        <dbReference type="EMBL" id="KKL96744.1"/>
    </source>
</evidence>
<organism evidence="1">
    <name type="scientific">marine sediment metagenome</name>
    <dbReference type="NCBI Taxonomy" id="412755"/>
    <lineage>
        <taxon>unclassified sequences</taxon>
        <taxon>metagenomes</taxon>
        <taxon>ecological metagenomes</taxon>
    </lineage>
</organism>